<accession>A0A1S8M7P5</accession>
<dbReference type="PANTHER" id="PTHR42763:SF2">
    <property type="entry name" value="ADP-GLUCOSE PHOSPHORYLASE"/>
    <property type="match status" value="1"/>
</dbReference>
<feature type="binding site" evidence="2">
    <location>
        <position position="42"/>
    </location>
    <ligand>
        <name>Zn(2+)</name>
        <dbReference type="ChEBI" id="CHEBI:29105"/>
    </ligand>
</feature>
<feature type="binding site" evidence="2">
    <location>
        <position position="45"/>
    </location>
    <ligand>
        <name>Zn(2+)</name>
        <dbReference type="ChEBI" id="CHEBI:29105"/>
    </ligand>
</feature>
<reference evidence="3 4" key="1">
    <citation type="submission" date="2022-04" db="EMBL/GenBank/DDBJ databases">
        <title>Genome sequence of C. roseum typestrain.</title>
        <authorList>
            <person name="Poehlein A."/>
            <person name="Schoch T."/>
            <person name="Duerre P."/>
            <person name="Daniel R."/>
        </authorList>
    </citation>
    <scope>NUCLEOTIDE SEQUENCE [LARGE SCALE GENOMIC DNA]</scope>
    <source>
        <strain evidence="3 4">DSM 7320</strain>
    </source>
</reference>
<keyword evidence="2" id="KW-0479">Metal-binding</keyword>
<keyword evidence="4" id="KW-1185">Reference proteome</keyword>
<evidence type="ECO:0000313" key="3">
    <source>
        <dbReference type="EMBL" id="URZ12955.1"/>
    </source>
</evidence>
<evidence type="ECO:0000256" key="2">
    <source>
        <dbReference type="PIRSR" id="PIRSR000808-3"/>
    </source>
</evidence>
<comment type="cofactor">
    <cofactor evidence="2">
        <name>Zn(2+)</name>
        <dbReference type="ChEBI" id="CHEBI:29105"/>
    </cofactor>
    <text evidence="2">Binds 1 zinc ion per subunit.</text>
</comment>
<dbReference type="InterPro" id="IPR053177">
    <property type="entry name" value="ADP-glucose_phosphorylase"/>
</dbReference>
<protein>
    <submittedName>
        <fullName evidence="3">Galactose-1-phosphate uridylyltransferase</fullName>
        <ecNumber evidence="3">2.7.7.12</ecNumber>
    </submittedName>
</protein>
<dbReference type="GO" id="GO:0006012">
    <property type="term" value="P:galactose metabolic process"/>
    <property type="evidence" value="ECO:0007669"/>
    <property type="project" value="InterPro"/>
</dbReference>
<dbReference type="EMBL" id="CP096983">
    <property type="protein sequence ID" value="URZ12955.1"/>
    <property type="molecule type" value="Genomic_DNA"/>
</dbReference>
<evidence type="ECO:0000313" key="4">
    <source>
        <dbReference type="Proteomes" id="UP000190951"/>
    </source>
</evidence>
<dbReference type="GO" id="GO:0008270">
    <property type="term" value="F:zinc ion binding"/>
    <property type="evidence" value="ECO:0007669"/>
    <property type="project" value="InterPro"/>
</dbReference>
<dbReference type="RefSeq" id="WP_077834209.1">
    <property type="nucleotide sequence ID" value="NZ_CP096983.1"/>
</dbReference>
<dbReference type="InterPro" id="IPR036265">
    <property type="entry name" value="HIT-like_sf"/>
</dbReference>
<gene>
    <name evidence="3" type="primary">galT_1</name>
    <name evidence="3" type="ORF">CROST_037010</name>
</gene>
<dbReference type="Pfam" id="PF01087">
    <property type="entry name" value="GalP_UDP_transf"/>
    <property type="match status" value="1"/>
</dbReference>
<dbReference type="Gene3D" id="3.30.428.10">
    <property type="entry name" value="HIT-like"/>
    <property type="match status" value="2"/>
</dbReference>
<dbReference type="KEGG" id="crw:CROST_037010"/>
<sequence length="312" mass="36839">MSIRRNKIKNTTVIINKRRAERPIELKNKDIIERKVQYEKECPFCLGNEYKTPVVIYNTNKPYYVKVSENKYPIVKEKSKDNKEIFGQHYVVVEGKNHSDNMHEFTKDQLKEIIKAYEYTVDKLYENEDIKYVQIFKNCGKDAGASLKHPHSQIVGINIMPDKISEEINNNKKYYEKNGECFYCSTLKNEIKNKKRIIKEGNYFTAFCPYDSMYQYKVTIIKNKHKSNFCLNDLEMMELAEIIALVLRKLNNIKENCSYNICFHFLKEENDFYHFYLDIIPRLNPMGGFELGTGIMINTVDPDIAAEAYRNN</sequence>
<organism evidence="3 4">
    <name type="scientific">Clostridium felsineum</name>
    <dbReference type="NCBI Taxonomy" id="36839"/>
    <lineage>
        <taxon>Bacteria</taxon>
        <taxon>Bacillati</taxon>
        <taxon>Bacillota</taxon>
        <taxon>Clostridia</taxon>
        <taxon>Eubacteriales</taxon>
        <taxon>Clostridiaceae</taxon>
        <taxon>Clostridium</taxon>
    </lineage>
</organism>
<dbReference type="InterPro" id="IPR005849">
    <property type="entry name" value="GalP_Utransf_N"/>
</dbReference>
<keyword evidence="3" id="KW-0808">Transferase</keyword>
<dbReference type="PIRSF" id="PIRSF000808">
    <property type="entry name" value="GalT"/>
    <property type="match status" value="1"/>
</dbReference>
<name>A0A1S8M7P5_9CLOT</name>
<feature type="binding site" evidence="2">
    <location>
        <position position="98"/>
    </location>
    <ligand>
        <name>Zn(2+)</name>
        <dbReference type="ChEBI" id="CHEBI:29105"/>
    </ligand>
</feature>
<keyword evidence="2" id="KW-0862">Zinc</keyword>
<feature type="active site" description="Tele-UMP-histidine intermediate" evidence="1">
    <location>
        <position position="151"/>
    </location>
</feature>
<dbReference type="Proteomes" id="UP000190951">
    <property type="component" value="Chromosome"/>
</dbReference>
<keyword evidence="3" id="KW-0548">Nucleotidyltransferase</keyword>
<evidence type="ECO:0000256" key="1">
    <source>
        <dbReference type="PIRSR" id="PIRSR000808-1"/>
    </source>
</evidence>
<dbReference type="PANTHER" id="PTHR42763">
    <property type="entry name" value="ADP-GLUCOSE PHOSPHORYLASE"/>
    <property type="match status" value="1"/>
</dbReference>
<dbReference type="GO" id="GO:0008108">
    <property type="term" value="F:UDP-glucose:hexose-1-phosphate uridylyltransferase activity"/>
    <property type="evidence" value="ECO:0007669"/>
    <property type="project" value="UniProtKB-EC"/>
</dbReference>
<feature type="binding site" evidence="2">
    <location>
        <position position="149"/>
    </location>
    <ligand>
        <name>Zn(2+)</name>
        <dbReference type="ChEBI" id="CHEBI:29105"/>
    </ligand>
</feature>
<dbReference type="InterPro" id="IPR001937">
    <property type="entry name" value="GalP_UDPtransf1"/>
</dbReference>
<dbReference type="STRING" id="84029.CROST_45720"/>
<dbReference type="EC" id="2.7.7.12" evidence="3"/>
<dbReference type="SUPFAM" id="SSF54197">
    <property type="entry name" value="HIT-like"/>
    <property type="match status" value="2"/>
</dbReference>
<proteinExistence type="predicted"/>
<dbReference type="AlphaFoldDB" id="A0A1S8M7P5"/>